<comment type="caution">
    <text evidence="6">The sequence shown here is derived from an EMBL/GenBank/DDBJ whole genome shotgun (WGS) entry which is preliminary data.</text>
</comment>
<dbReference type="RefSeq" id="WP_099580038.1">
    <property type="nucleotide sequence ID" value="NZ_MJBI02000001.1"/>
</dbReference>
<dbReference type="EMBL" id="MJBI02000001">
    <property type="protein sequence ID" value="RAI82299.1"/>
    <property type="molecule type" value="Genomic_DNA"/>
</dbReference>
<dbReference type="PANTHER" id="PTHR11085">
    <property type="entry name" value="NAD-DEPENDENT PROTEIN DEACYLASE SIRTUIN-5, MITOCHONDRIAL-RELATED"/>
    <property type="match status" value="1"/>
</dbReference>
<sequence length="245" mass="27458">MRIQQFKQALLDSKKIVFFGGAGVSTESGIPDFRSANGIFMQETNSDFSPEQIISHSFFKRYPKHYFDFHFDKLVYPDAQPNLAHKFLKTLEEYDKEVTIITQNIDGLHQLAGSSTVLELHGTVINNYCIECNQNYSLNELTLDETGIPRCPEDGGIVRPDIVMYEEALDAGTIESTIQAISNADMLIVAGTSLSVYPAAGFVDLFNGEHLVVINKTPLRAVRHDAIVFEDNISNIFNQVINNYN</sequence>
<keyword evidence="7" id="KW-1185">Reference proteome</keyword>
<dbReference type="InterPro" id="IPR026590">
    <property type="entry name" value="Ssirtuin_cat_dom"/>
</dbReference>
<dbReference type="GO" id="GO:0017136">
    <property type="term" value="F:histone deacetylase activity, NAD-dependent"/>
    <property type="evidence" value="ECO:0007669"/>
    <property type="project" value="TreeGrafter"/>
</dbReference>
<dbReference type="PROSITE" id="PS50305">
    <property type="entry name" value="SIRTUIN"/>
    <property type="match status" value="1"/>
</dbReference>
<dbReference type="Gene3D" id="3.40.50.1220">
    <property type="entry name" value="TPP-binding domain"/>
    <property type="match status" value="1"/>
</dbReference>
<dbReference type="InterPro" id="IPR003000">
    <property type="entry name" value="Sirtuin"/>
</dbReference>
<evidence type="ECO:0000256" key="4">
    <source>
        <dbReference type="PROSITE-ProRule" id="PRU00236"/>
    </source>
</evidence>
<dbReference type="InterPro" id="IPR026591">
    <property type="entry name" value="Sirtuin_cat_small_dom_sf"/>
</dbReference>
<dbReference type="AlphaFoldDB" id="A0A2G5NPL0"/>
<dbReference type="Pfam" id="PF02146">
    <property type="entry name" value="SIR2"/>
    <property type="match status" value="1"/>
</dbReference>
<evidence type="ECO:0000256" key="2">
    <source>
        <dbReference type="ARBA" id="ARBA00022679"/>
    </source>
</evidence>
<keyword evidence="3" id="KW-0520">NAD</keyword>
<dbReference type="SUPFAM" id="SSF52467">
    <property type="entry name" value="DHS-like NAD/FAD-binding domain"/>
    <property type="match status" value="1"/>
</dbReference>
<proteinExistence type="predicted"/>
<comment type="caution">
    <text evidence="4">Lacks conserved residue(s) required for the propagation of feature annotation.</text>
</comment>
<name>A0A2G5NPL0_9STAP</name>
<dbReference type="InterPro" id="IPR050134">
    <property type="entry name" value="NAD-dep_sirtuin_deacylases"/>
</dbReference>
<evidence type="ECO:0000256" key="3">
    <source>
        <dbReference type="ARBA" id="ARBA00023027"/>
    </source>
</evidence>
<evidence type="ECO:0000313" key="6">
    <source>
        <dbReference type="EMBL" id="RAI82299.1"/>
    </source>
</evidence>
<gene>
    <name evidence="6" type="ORF">BFS35_001040</name>
</gene>
<dbReference type="GO" id="GO:0070403">
    <property type="term" value="F:NAD+ binding"/>
    <property type="evidence" value="ECO:0007669"/>
    <property type="project" value="InterPro"/>
</dbReference>
<dbReference type="PANTHER" id="PTHR11085:SF4">
    <property type="entry name" value="NAD-DEPENDENT PROTEIN DEACYLASE"/>
    <property type="match status" value="1"/>
</dbReference>
<organism evidence="6 7">
    <name type="scientific">Macrococcoides goetzii</name>
    <dbReference type="NCBI Taxonomy" id="1891097"/>
    <lineage>
        <taxon>Bacteria</taxon>
        <taxon>Bacillati</taxon>
        <taxon>Bacillota</taxon>
        <taxon>Bacilli</taxon>
        <taxon>Bacillales</taxon>
        <taxon>Staphylococcaceae</taxon>
        <taxon>Macrococcoides</taxon>
    </lineage>
</organism>
<dbReference type="InterPro" id="IPR029035">
    <property type="entry name" value="DHS-like_NAD/FAD-binding_dom"/>
</dbReference>
<keyword evidence="2" id="KW-0808">Transferase</keyword>
<evidence type="ECO:0000259" key="5">
    <source>
        <dbReference type="PROSITE" id="PS50305"/>
    </source>
</evidence>
<feature type="domain" description="Deacetylase sirtuin-type" evidence="5">
    <location>
        <begin position="1"/>
        <end position="245"/>
    </location>
</feature>
<dbReference type="Gene3D" id="3.30.1600.10">
    <property type="entry name" value="SIR2/SIRT2 'Small Domain"/>
    <property type="match status" value="1"/>
</dbReference>
<dbReference type="EC" id="2.3.1.286" evidence="1"/>
<dbReference type="NCBIfam" id="NF001752">
    <property type="entry name" value="PRK00481.1-1"/>
    <property type="match status" value="1"/>
</dbReference>
<reference evidence="6 7" key="1">
    <citation type="journal article" date="2018" name="Front. Microbiol.">
        <title>Description and Comparative Genomics of Macrococcus caseolyticus subsp. hominis subsp. nov., Macrococcus goetzii sp. nov., Macrococcus epidermidis sp. nov., and Macrococcus bohemicus sp. nov., Novel Macrococci From Human Clinical Material With Virulence Potential and Suspected Uptake of Foreign DNA by Natural Transformation.</title>
        <authorList>
            <person name="Maslanova I."/>
            <person name="Wertheimer Z."/>
            <person name="Sedlacek I."/>
            <person name="Svec P."/>
            <person name="Indrakova A."/>
            <person name="Kovarovic V."/>
            <person name="Schumann P."/>
            <person name="Sproer C."/>
            <person name="Kralova S."/>
            <person name="Sedo O."/>
            <person name="Kristofova L."/>
            <person name="Vrbovska V."/>
            <person name="Fuzik T."/>
            <person name="Petras P."/>
            <person name="Zdrahal Z."/>
            <person name="Ruzickova V."/>
            <person name="Doskar J."/>
            <person name="Pantucek R."/>
        </authorList>
    </citation>
    <scope>NUCLEOTIDE SEQUENCE [LARGE SCALE GENOMIC DNA]</scope>
    <source>
        <strain evidence="6 7">CCM 4927</strain>
    </source>
</reference>
<evidence type="ECO:0000256" key="1">
    <source>
        <dbReference type="ARBA" id="ARBA00012928"/>
    </source>
</evidence>
<accession>A0A2G5NPL0</accession>
<evidence type="ECO:0000313" key="7">
    <source>
        <dbReference type="Proteomes" id="UP000229523"/>
    </source>
</evidence>
<dbReference type="Proteomes" id="UP000229523">
    <property type="component" value="Unassembled WGS sequence"/>
</dbReference>
<protein>
    <recommendedName>
        <fullName evidence="1">protein acetyllysine N-acetyltransferase</fullName>
        <ecNumber evidence="1">2.3.1.286</ecNumber>
    </recommendedName>
</protein>